<reference evidence="4 5" key="2">
    <citation type="submission" date="2020-02" db="EMBL/GenBank/DDBJ databases">
        <title>The new genus of Enterobacteriales.</title>
        <authorList>
            <person name="Kim I.S."/>
        </authorList>
    </citation>
    <scope>NUCLEOTIDE SEQUENCE [LARGE SCALE GENOMIC DNA]</scope>
    <source>
        <strain evidence="4 5">SAP-6</strain>
    </source>
</reference>
<dbReference type="PRINTS" id="PR00080">
    <property type="entry name" value="SDRFAMILY"/>
</dbReference>
<gene>
    <name evidence="4" type="ORF">GRH90_03145</name>
</gene>
<evidence type="ECO:0000256" key="2">
    <source>
        <dbReference type="ARBA" id="ARBA00023002"/>
    </source>
</evidence>
<organism evidence="4 5">
    <name type="scientific">Acerihabitans arboris</name>
    <dbReference type="NCBI Taxonomy" id="2691583"/>
    <lineage>
        <taxon>Bacteria</taxon>
        <taxon>Pseudomonadati</taxon>
        <taxon>Pseudomonadota</taxon>
        <taxon>Gammaproteobacteria</taxon>
        <taxon>Enterobacterales</taxon>
        <taxon>Pectobacteriaceae</taxon>
        <taxon>Acerihabitans</taxon>
    </lineage>
</organism>
<sequence length="277" mass="29712">MNRLKTLFITGVSSGFGHALAGQAMAAGYRVVGTVRSEAARRAFEARDPAHAVGRILEVTDFAAVTGVIDDIESNIGPIDVLVNNAGYGHEGILEESPLEEMRRQFEVNVFGAVAVIKAVLPYMRARRAGHLINITSMGGFITMPGIAYYCGSKFALEGISETLGKELAPFNIAVTAVAPGSFRTDWAGRSMLRSPRNIPDYDTLFDPMRKAREEKSGRQAGDPLKAATAILTLIAAAQPPAHLLLGSDALALVRKKLADYATQIASWEHVTRSTDG</sequence>
<dbReference type="AlphaFoldDB" id="A0A845SGD7"/>
<dbReference type="InterPro" id="IPR051911">
    <property type="entry name" value="SDR_oxidoreductase"/>
</dbReference>
<comment type="similarity">
    <text evidence="1 3">Belongs to the short-chain dehydrogenases/reductases (SDR) family.</text>
</comment>
<keyword evidence="5" id="KW-1185">Reference proteome</keyword>
<keyword evidence="2" id="KW-0560">Oxidoreductase</keyword>
<dbReference type="PANTHER" id="PTHR43976">
    <property type="entry name" value="SHORT CHAIN DEHYDROGENASE"/>
    <property type="match status" value="1"/>
</dbReference>
<dbReference type="CDD" id="cd05374">
    <property type="entry name" value="17beta-HSD-like_SDR_c"/>
    <property type="match status" value="1"/>
</dbReference>
<dbReference type="Pfam" id="PF00106">
    <property type="entry name" value="adh_short"/>
    <property type="match status" value="1"/>
</dbReference>
<dbReference type="Gene3D" id="3.40.50.720">
    <property type="entry name" value="NAD(P)-binding Rossmann-like Domain"/>
    <property type="match status" value="1"/>
</dbReference>
<accession>A0A845SGD7</accession>
<dbReference type="PANTHER" id="PTHR43976:SF16">
    <property type="entry name" value="SHORT-CHAIN DEHYDROGENASE_REDUCTASE FAMILY PROTEIN"/>
    <property type="match status" value="1"/>
</dbReference>
<dbReference type="NCBIfam" id="NF004824">
    <property type="entry name" value="PRK06180.1"/>
    <property type="match status" value="1"/>
</dbReference>
<dbReference type="PRINTS" id="PR00081">
    <property type="entry name" value="GDHRDH"/>
</dbReference>
<dbReference type="InterPro" id="IPR002347">
    <property type="entry name" value="SDR_fam"/>
</dbReference>
<proteinExistence type="inferred from homology"/>
<evidence type="ECO:0000313" key="4">
    <source>
        <dbReference type="EMBL" id="NDL61758.1"/>
    </source>
</evidence>
<dbReference type="RefSeq" id="WP_162364443.1">
    <property type="nucleotide sequence ID" value="NZ_WUBS01000002.1"/>
</dbReference>
<protein>
    <submittedName>
        <fullName evidence="4">SDR family NAD(P)-dependent oxidoreductase</fullName>
    </submittedName>
</protein>
<dbReference type="SUPFAM" id="SSF51735">
    <property type="entry name" value="NAD(P)-binding Rossmann-fold domains"/>
    <property type="match status" value="1"/>
</dbReference>
<comment type="caution">
    <text evidence="4">The sequence shown here is derived from an EMBL/GenBank/DDBJ whole genome shotgun (WGS) entry which is preliminary data.</text>
</comment>
<dbReference type="PROSITE" id="PS00061">
    <property type="entry name" value="ADH_SHORT"/>
    <property type="match status" value="1"/>
</dbReference>
<dbReference type="InterPro" id="IPR036291">
    <property type="entry name" value="NAD(P)-bd_dom_sf"/>
</dbReference>
<evidence type="ECO:0000256" key="1">
    <source>
        <dbReference type="ARBA" id="ARBA00006484"/>
    </source>
</evidence>
<evidence type="ECO:0000256" key="3">
    <source>
        <dbReference type="RuleBase" id="RU000363"/>
    </source>
</evidence>
<dbReference type="Proteomes" id="UP000461443">
    <property type="component" value="Unassembled WGS sequence"/>
</dbReference>
<dbReference type="GO" id="GO:0016491">
    <property type="term" value="F:oxidoreductase activity"/>
    <property type="evidence" value="ECO:0007669"/>
    <property type="project" value="UniProtKB-KW"/>
</dbReference>
<evidence type="ECO:0000313" key="5">
    <source>
        <dbReference type="Proteomes" id="UP000461443"/>
    </source>
</evidence>
<reference evidence="4 5" key="1">
    <citation type="submission" date="2019-12" db="EMBL/GenBank/DDBJ databases">
        <authorList>
            <person name="Lee S.D."/>
        </authorList>
    </citation>
    <scope>NUCLEOTIDE SEQUENCE [LARGE SCALE GENOMIC DNA]</scope>
    <source>
        <strain evidence="4 5">SAP-6</strain>
    </source>
</reference>
<name>A0A845SGD7_9GAMM</name>
<dbReference type="InterPro" id="IPR020904">
    <property type="entry name" value="Sc_DH/Rdtase_CS"/>
</dbReference>
<dbReference type="EMBL" id="WUBS01000002">
    <property type="protein sequence ID" value="NDL61758.1"/>
    <property type="molecule type" value="Genomic_DNA"/>
</dbReference>